<dbReference type="EMBL" id="RCHS01003369">
    <property type="protein sequence ID" value="RMX42435.1"/>
    <property type="molecule type" value="Genomic_DNA"/>
</dbReference>
<gene>
    <name evidence="2" type="ORF">pdam_00021737</name>
</gene>
<dbReference type="PANTHER" id="PTHR33845">
    <property type="entry name" value="C2H2-TYPE DOMAIN-CONTAINING PROTEIN"/>
    <property type="match status" value="1"/>
</dbReference>
<comment type="caution">
    <text evidence="2">The sequence shown here is derived from an EMBL/GenBank/DDBJ whole genome shotgun (WGS) entry which is preliminary data.</text>
</comment>
<accession>A0A3M6TLZ6</accession>
<reference evidence="2 3" key="1">
    <citation type="journal article" date="2018" name="Sci. Rep.">
        <title>Comparative analysis of the Pocillopora damicornis genome highlights role of immune system in coral evolution.</title>
        <authorList>
            <person name="Cunning R."/>
            <person name="Bay R.A."/>
            <person name="Gillette P."/>
            <person name="Baker A.C."/>
            <person name="Traylor-Knowles N."/>
        </authorList>
    </citation>
    <scope>NUCLEOTIDE SEQUENCE [LARGE SCALE GENOMIC DNA]</scope>
    <source>
        <strain evidence="2">RSMAS</strain>
        <tissue evidence="2">Whole animal</tissue>
    </source>
</reference>
<dbReference type="AlphaFoldDB" id="A0A3M6TLZ6"/>
<dbReference type="OrthoDB" id="5982703at2759"/>
<name>A0A3M6TLZ6_POCDA</name>
<organism evidence="2 3">
    <name type="scientific">Pocillopora damicornis</name>
    <name type="common">Cauliflower coral</name>
    <name type="synonym">Millepora damicornis</name>
    <dbReference type="NCBI Taxonomy" id="46731"/>
    <lineage>
        <taxon>Eukaryota</taxon>
        <taxon>Metazoa</taxon>
        <taxon>Cnidaria</taxon>
        <taxon>Anthozoa</taxon>
        <taxon>Hexacorallia</taxon>
        <taxon>Scleractinia</taxon>
        <taxon>Astrocoeniina</taxon>
        <taxon>Pocilloporidae</taxon>
        <taxon>Pocillopora</taxon>
    </lineage>
</organism>
<evidence type="ECO:0000256" key="1">
    <source>
        <dbReference type="SAM" id="MobiDB-lite"/>
    </source>
</evidence>
<feature type="compositionally biased region" description="Basic and acidic residues" evidence="1">
    <location>
        <begin position="23"/>
        <end position="41"/>
    </location>
</feature>
<evidence type="ECO:0000313" key="3">
    <source>
        <dbReference type="Proteomes" id="UP000275408"/>
    </source>
</evidence>
<evidence type="ECO:0000313" key="2">
    <source>
        <dbReference type="EMBL" id="RMX42435.1"/>
    </source>
</evidence>
<sequence>MNSDHGYKWMECSFSAGDFKYTRASREKPAEKEKESEEAAAERGAFPSPQDGCTRVFQRISSHERHVSFEKCTTSLERLSLLDLAKTEYDCLLREGIASMLTLLLSTSTLVTISSTAQEGWALKESKKPYRFNEKQKSYLEAKFNLGQETGRKLHPKDIAKEMRRALNSDGKRLFKPMEFLTERQITSFFGRLAAKVRQQLVATDEDIYVAEEEVNFHKAGEEILADINLEHPLVFDQYNICALVRDNSLTKFKHKSRSIGRKPFY</sequence>
<proteinExistence type="predicted"/>
<protein>
    <submittedName>
        <fullName evidence="2">Uncharacterized protein</fullName>
    </submittedName>
</protein>
<keyword evidence="3" id="KW-1185">Reference proteome</keyword>
<dbReference type="Proteomes" id="UP000275408">
    <property type="component" value="Unassembled WGS sequence"/>
</dbReference>
<dbReference type="PANTHER" id="PTHR33845:SF1">
    <property type="entry name" value="C2H2-TYPE DOMAIN-CONTAINING PROTEIN"/>
    <property type="match status" value="1"/>
</dbReference>
<feature type="region of interest" description="Disordered" evidence="1">
    <location>
        <begin position="23"/>
        <end position="49"/>
    </location>
</feature>